<dbReference type="AlphaFoldDB" id="A0A382SX22"/>
<feature type="region of interest" description="Disordered" evidence="1">
    <location>
        <begin position="1"/>
        <end position="20"/>
    </location>
</feature>
<evidence type="ECO:0000256" key="1">
    <source>
        <dbReference type="SAM" id="MobiDB-lite"/>
    </source>
</evidence>
<gene>
    <name evidence="2" type="ORF">METZ01_LOCUS366869</name>
</gene>
<proteinExistence type="predicted"/>
<dbReference type="EMBL" id="UINC01131985">
    <property type="protein sequence ID" value="SVD14015.1"/>
    <property type="molecule type" value="Genomic_DNA"/>
</dbReference>
<reference evidence="2" key="1">
    <citation type="submission" date="2018-05" db="EMBL/GenBank/DDBJ databases">
        <authorList>
            <person name="Lanie J.A."/>
            <person name="Ng W.-L."/>
            <person name="Kazmierczak K.M."/>
            <person name="Andrzejewski T.M."/>
            <person name="Davidsen T.M."/>
            <person name="Wayne K.J."/>
            <person name="Tettelin H."/>
            <person name="Glass J.I."/>
            <person name="Rusch D."/>
            <person name="Podicherti R."/>
            <person name="Tsui H.-C.T."/>
            <person name="Winkler M.E."/>
        </authorList>
    </citation>
    <scope>NUCLEOTIDE SEQUENCE</scope>
</reference>
<name>A0A382SX22_9ZZZZ</name>
<protein>
    <submittedName>
        <fullName evidence="2">Uncharacterized protein</fullName>
    </submittedName>
</protein>
<accession>A0A382SX22</accession>
<feature type="non-terminal residue" evidence="2">
    <location>
        <position position="102"/>
    </location>
</feature>
<organism evidence="2">
    <name type="scientific">marine metagenome</name>
    <dbReference type="NCBI Taxonomy" id="408172"/>
    <lineage>
        <taxon>unclassified sequences</taxon>
        <taxon>metagenomes</taxon>
        <taxon>ecological metagenomes</taxon>
    </lineage>
</organism>
<evidence type="ECO:0000313" key="2">
    <source>
        <dbReference type="EMBL" id="SVD14015.1"/>
    </source>
</evidence>
<sequence length="102" mass="11644">MNVPTNPELPTSRTFISAAPQQRSEQVVQLRLRLEADPRCFRWPHATVFNDRPISKPAEGLKVVGVRLAAARPKGRRNVQSEQMTAMWLTRRSRPSFALDHL</sequence>